<dbReference type="PANTHER" id="PTHR20765">
    <property type="entry name" value="SOLUTE CARRIER FAMILY 43 MEMBER 3-RELATED"/>
    <property type="match status" value="1"/>
</dbReference>
<feature type="transmembrane region" description="Helical" evidence="1">
    <location>
        <begin position="85"/>
        <end position="103"/>
    </location>
</feature>
<feature type="transmembrane region" description="Helical" evidence="1">
    <location>
        <begin position="422"/>
        <end position="440"/>
    </location>
</feature>
<feature type="transmembrane region" description="Helical" evidence="1">
    <location>
        <begin position="328"/>
        <end position="345"/>
    </location>
</feature>
<dbReference type="Gene3D" id="1.20.1250.20">
    <property type="entry name" value="MFS general substrate transporter like domains"/>
    <property type="match status" value="1"/>
</dbReference>
<accession>A0AAE0YAY8</accession>
<feature type="transmembrane region" description="Helical" evidence="1">
    <location>
        <begin position="115"/>
        <end position="137"/>
    </location>
</feature>
<sequence>MAYPLWYLIRDQASSLHHKSSRPCRAQDAMLNLVFSVTSCFYCLASLAAGHISYRYGTRVTRLVATTVFFLGSMAIAFTSKDTPWLIFIGTCLVSGGGITYFMTNVQISLLFPKAGSLVIGLLVGGFEASTVTAQAVKISLLFPKAGSLVIGLLVGGFEASTVTAQAVKLGYVHGISLRTSFIILGLAQLLTLVSTFLFLPKDFIKKEPDPAFLGTGSLQESIEKSKELRKPEKLPPLKSLVLSPTYLLHLYWTAVLQFRFMCVLGSLNVTLERLLPSKQEVSKYTDITAYILLFGIFIAPVVGAFNDSQTKRFRGSLSPLRRKLMPSVLPLVLGTTMGVAMSAALLVERAVIVCLAFIILIIMRAFIYTVLSGLLLAVYPNEYYGSMLSIILMACGALNLLQNPLFAWASSASFDQVNTLLLIMTASTFIHPLYQWWALRQEKLLPSSLFTDDEQDNLCDGSETNEYDALSTLSD</sequence>
<comment type="caution">
    <text evidence="2">The sequence shown here is derived from an EMBL/GenBank/DDBJ whole genome shotgun (WGS) entry which is preliminary data.</text>
</comment>
<dbReference type="Proteomes" id="UP001283361">
    <property type="component" value="Unassembled WGS sequence"/>
</dbReference>
<organism evidence="2 3">
    <name type="scientific">Elysia crispata</name>
    <name type="common">lettuce slug</name>
    <dbReference type="NCBI Taxonomy" id="231223"/>
    <lineage>
        <taxon>Eukaryota</taxon>
        <taxon>Metazoa</taxon>
        <taxon>Spiralia</taxon>
        <taxon>Lophotrochozoa</taxon>
        <taxon>Mollusca</taxon>
        <taxon>Gastropoda</taxon>
        <taxon>Heterobranchia</taxon>
        <taxon>Euthyneura</taxon>
        <taxon>Panpulmonata</taxon>
        <taxon>Sacoglossa</taxon>
        <taxon>Placobranchoidea</taxon>
        <taxon>Plakobranchidae</taxon>
        <taxon>Elysia</taxon>
    </lineage>
</organism>
<gene>
    <name evidence="2" type="ORF">RRG08_050482</name>
</gene>
<feature type="transmembrane region" description="Helical" evidence="1">
    <location>
        <begin position="180"/>
        <end position="200"/>
    </location>
</feature>
<feature type="transmembrane region" description="Helical" evidence="1">
    <location>
        <begin position="351"/>
        <end position="372"/>
    </location>
</feature>
<evidence type="ECO:0000256" key="1">
    <source>
        <dbReference type="SAM" id="Phobius"/>
    </source>
</evidence>
<evidence type="ECO:0000313" key="2">
    <source>
        <dbReference type="EMBL" id="KAK3739277.1"/>
    </source>
</evidence>
<dbReference type="InterPro" id="IPR027197">
    <property type="entry name" value="SLC43A3"/>
</dbReference>
<reference evidence="2" key="1">
    <citation type="journal article" date="2023" name="G3 (Bethesda)">
        <title>A reference genome for the long-term kleptoplast-retaining sea slug Elysia crispata morphotype clarki.</title>
        <authorList>
            <person name="Eastman K.E."/>
            <person name="Pendleton A.L."/>
            <person name="Shaikh M.A."/>
            <person name="Suttiyut T."/>
            <person name="Ogas R."/>
            <person name="Tomko P."/>
            <person name="Gavelis G."/>
            <person name="Widhalm J.R."/>
            <person name="Wisecaver J.H."/>
        </authorList>
    </citation>
    <scope>NUCLEOTIDE SEQUENCE</scope>
    <source>
        <strain evidence="2">ECLA1</strain>
    </source>
</reference>
<feature type="transmembrane region" description="Helical" evidence="1">
    <location>
        <begin position="149"/>
        <end position="168"/>
    </location>
</feature>
<dbReference type="InterPro" id="IPR011701">
    <property type="entry name" value="MFS"/>
</dbReference>
<dbReference type="Pfam" id="PF07690">
    <property type="entry name" value="MFS_1"/>
    <property type="match status" value="1"/>
</dbReference>
<evidence type="ECO:0000313" key="3">
    <source>
        <dbReference type="Proteomes" id="UP001283361"/>
    </source>
</evidence>
<dbReference type="PANTHER" id="PTHR20765:SF1">
    <property type="entry name" value="EQUILIBRATIVE NUCLEOBASE TRANSPORTER 1"/>
    <property type="match status" value="1"/>
</dbReference>
<name>A0AAE0YAY8_9GAST</name>
<keyword evidence="1" id="KW-0812">Transmembrane</keyword>
<dbReference type="GO" id="GO:0022857">
    <property type="term" value="F:transmembrane transporter activity"/>
    <property type="evidence" value="ECO:0007669"/>
    <property type="project" value="InterPro"/>
</dbReference>
<feature type="transmembrane region" description="Helical" evidence="1">
    <location>
        <begin position="384"/>
        <end position="402"/>
    </location>
</feature>
<keyword evidence="1" id="KW-1133">Transmembrane helix</keyword>
<dbReference type="EMBL" id="JAWDGP010006541">
    <property type="protein sequence ID" value="KAK3739277.1"/>
    <property type="molecule type" value="Genomic_DNA"/>
</dbReference>
<proteinExistence type="predicted"/>
<feature type="transmembrane region" description="Helical" evidence="1">
    <location>
        <begin position="60"/>
        <end position="78"/>
    </location>
</feature>
<keyword evidence="1" id="KW-0472">Membrane</keyword>
<dbReference type="AlphaFoldDB" id="A0AAE0YAY8"/>
<dbReference type="InterPro" id="IPR036259">
    <property type="entry name" value="MFS_trans_sf"/>
</dbReference>
<feature type="transmembrane region" description="Helical" evidence="1">
    <location>
        <begin position="288"/>
        <end position="307"/>
    </location>
</feature>
<dbReference type="SUPFAM" id="SSF103473">
    <property type="entry name" value="MFS general substrate transporter"/>
    <property type="match status" value="1"/>
</dbReference>
<protein>
    <submittedName>
        <fullName evidence="2">Uncharacterized protein</fullName>
    </submittedName>
</protein>
<keyword evidence="3" id="KW-1185">Reference proteome</keyword>
<feature type="transmembrane region" description="Helical" evidence="1">
    <location>
        <begin position="29"/>
        <end position="54"/>
    </location>
</feature>